<name>A0ABS3SNE4_9FLAO</name>
<dbReference type="SUPFAM" id="SSF143100">
    <property type="entry name" value="TTHA1013/TTHA0281-like"/>
    <property type="match status" value="1"/>
</dbReference>
<protein>
    <submittedName>
        <fullName evidence="1">Type II toxin-antitoxin system HicB family antitoxin</fullName>
    </submittedName>
</protein>
<dbReference type="Proteomes" id="UP000681315">
    <property type="component" value="Unassembled WGS sequence"/>
</dbReference>
<reference evidence="1 2" key="1">
    <citation type="submission" date="2021-03" db="EMBL/GenBank/DDBJ databases">
        <title>Gelidibacter sp. nov., isolated from costal sediment.</title>
        <authorList>
            <person name="Lun K.-Y."/>
        </authorList>
    </citation>
    <scope>NUCLEOTIDE SEQUENCE [LARGE SCALE GENOMIC DNA]</scope>
    <source>
        <strain evidence="1 2">DF109</strain>
    </source>
</reference>
<proteinExistence type="predicted"/>
<dbReference type="EMBL" id="JAGEVG010000002">
    <property type="protein sequence ID" value="MBO3097159.1"/>
    <property type="molecule type" value="Genomic_DNA"/>
</dbReference>
<comment type="caution">
    <text evidence="1">The sequence shown here is derived from an EMBL/GenBank/DDBJ whole genome shotgun (WGS) entry which is preliminary data.</text>
</comment>
<dbReference type="InterPro" id="IPR035069">
    <property type="entry name" value="TTHA1013/TTHA0281-like"/>
</dbReference>
<keyword evidence="2" id="KW-1185">Reference proteome</keyword>
<accession>A0ABS3SNE4</accession>
<organism evidence="1 2">
    <name type="scientific">Gelidibacter pelagius</name>
    <dbReference type="NCBI Taxonomy" id="2819985"/>
    <lineage>
        <taxon>Bacteria</taxon>
        <taxon>Pseudomonadati</taxon>
        <taxon>Bacteroidota</taxon>
        <taxon>Flavobacteriia</taxon>
        <taxon>Flavobacteriales</taxon>
        <taxon>Flavobacteriaceae</taxon>
        <taxon>Gelidibacter</taxon>
    </lineage>
</organism>
<sequence length="134" mass="15177">MKTINVYVEKAKEGIYWGTSTNTPGVVSAFGESLSELKKNFEQAYSDYIETAKELSEDWVKEFENPNLVYELDLQEFFKLVPEISMTGIAQKANINKSLLRQYASGKANASEKRLKEIEDAVHELGQELLSVSF</sequence>
<evidence type="ECO:0000313" key="2">
    <source>
        <dbReference type="Proteomes" id="UP000681315"/>
    </source>
</evidence>
<gene>
    <name evidence="1" type="ORF">J4051_02690</name>
</gene>
<evidence type="ECO:0000313" key="1">
    <source>
        <dbReference type="EMBL" id="MBO3097159.1"/>
    </source>
</evidence>
<dbReference type="Gene3D" id="3.30.160.250">
    <property type="match status" value="1"/>
</dbReference>
<dbReference type="RefSeq" id="WP_208232205.1">
    <property type="nucleotide sequence ID" value="NZ_JAGEVG010000002.1"/>
</dbReference>